<evidence type="ECO:0000259" key="3">
    <source>
        <dbReference type="Pfam" id="PF13649"/>
    </source>
</evidence>
<dbReference type="Gene3D" id="3.40.50.150">
    <property type="entry name" value="Vaccinia Virus protein VP39"/>
    <property type="match status" value="1"/>
</dbReference>
<evidence type="ECO:0000256" key="1">
    <source>
        <dbReference type="ARBA" id="ARBA00022603"/>
    </source>
</evidence>
<gene>
    <name evidence="4" type="ORF">HD593_011936</name>
</gene>
<dbReference type="PANTHER" id="PTHR43861:SF1">
    <property type="entry name" value="TRANS-ACONITATE 2-METHYLTRANSFERASE"/>
    <property type="match status" value="1"/>
</dbReference>
<dbReference type="RefSeq" id="WP_185111523.1">
    <property type="nucleotide sequence ID" value="NZ_BAAAXY010000085.1"/>
</dbReference>
<protein>
    <submittedName>
        <fullName evidence="4">SAM-dependent methyltransferase</fullName>
    </submittedName>
</protein>
<name>A0A7X0P8E6_9ACTN</name>
<organism evidence="4 5">
    <name type="scientific">Nonomuraea rubra</name>
    <dbReference type="NCBI Taxonomy" id="46180"/>
    <lineage>
        <taxon>Bacteria</taxon>
        <taxon>Bacillati</taxon>
        <taxon>Actinomycetota</taxon>
        <taxon>Actinomycetes</taxon>
        <taxon>Streptosporangiales</taxon>
        <taxon>Streptosporangiaceae</taxon>
        <taxon>Nonomuraea</taxon>
    </lineage>
</organism>
<dbReference type="InterPro" id="IPR041698">
    <property type="entry name" value="Methyltransf_25"/>
</dbReference>
<sequence length="208" mass="23069">MSVRYDEVIGSLRAAYDGGAERREGSGKSPWKVAEREAFLGRLREHGCGRLLEVGAGTGQDSLCFQENGLEVVAVDLSPAMVAHCRKKGLDARVMDFLGLDFAPGSFDAVYAFNCLLHVPNSDFPAVLDTIRTLMRPGGLFYVGVYGGGSLRDEGVFEEDDHDPPRFFSFRDDEQLQEFARTSFEVVDFHTVGADESRFQSMTLRRGR</sequence>
<dbReference type="PANTHER" id="PTHR43861">
    <property type="entry name" value="TRANS-ACONITATE 2-METHYLTRANSFERASE-RELATED"/>
    <property type="match status" value="1"/>
</dbReference>
<proteinExistence type="predicted"/>
<dbReference type="Pfam" id="PF13649">
    <property type="entry name" value="Methyltransf_25"/>
    <property type="match status" value="1"/>
</dbReference>
<evidence type="ECO:0000313" key="4">
    <source>
        <dbReference type="EMBL" id="MBB6557141.1"/>
    </source>
</evidence>
<evidence type="ECO:0000256" key="2">
    <source>
        <dbReference type="ARBA" id="ARBA00022679"/>
    </source>
</evidence>
<keyword evidence="1 4" id="KW-0489">Methyltransferase</keyword>
<dbReference type="GO" id="GO:0008168">
    <property type="term" value="F:methyltransferase activity"/>
    <property type="evidence" value="ECO:0007669"/>
    <property type="project" value="UniProtKB-KW"/>
</dbReference>
<dbReference type="SUPFAM" id="SSF53335">
    <property type="entry name" value="S-adenosyl-L-methionine-dependent methyltransferases"/>
    <property type="match status" value="1"/>
</dbReference>
<dbReference type="InterPro" id="IPR029063">
    <property type="entry name" value="SAM-dependent_MTases_sf"/>
</dbReference>
<reference evidence="4 5" key="1">
    <citation type="submission" date="2020-08" db="EMBL/GenBank/DDBJ databases">
        <title>Sequencing the genomes of 1000 actinobacteria strains.</title>
        <authorList>
            <person name="Klenk H.-P."/>
        </authorList>
    </citation>
    <scope>NUCLEOTIDE SEQUENCE [LARGE SCALE GENOMIC DNA]</scope>
    <source>
        <strain evidence="4 5">DSM 43768</strain>
    </source>
</reference>
<accession>A0A7X0P8E6</accession>
<keyword evidence="2 4" id="KW-0808">Transferase</keyword>
<dbReference type="AlphaFoldDB" id="A0A7X0P8E6"/>
<dbReference type="GO" id="GO:0032259">
    <property type="term" value="P:methylation"/>
    <property type="evidence" value="ECO:0007669"/>
    <property type="project" value="UniProtKB-KW"/>
</dbReference>
<evidence type="ECO:0000313" key="5">
    <source>
        <dbReference type="Proteomes" id="UP000565579"/>
    </source>
</evidence>
<feature type="domain" description="Methyltransferase" evidence="3">
    <location>
        <begin position="52"/>
        <end position="139"/>
    </location>
</feature>
<dbReference type="EMBL" id="JACHMI010000001">
    <property type="protein sequence ID" value="MBB6557141.1"/>
    <property type="molecule type" value="Genomic_DNA"/>
</dbReference>
<dbReference type="CDD" id="cd02440">
    <property type="entry name" value="AdoMet_MTases"/>
    <property type="match status" value="1"/>
</dbReference>
<dbReference type="Proteomes" id="UP000565579">
    <property type="component" value="Unassembled WGS sequence"/>
</dbReference>
<keyword evidence="5" id="KW-1185">Reference proteome</keyword>
<comment type="caution">
    <text evidence="4">The sequence shown here is derived from an EMBL/GenBank/DDBJ whole genome shotgun (WGS) entry which is preliminary data.</text>
</comment>